<proteinExistence type="predicted"/>
<feature type="non-terminal residue" evidence="2">
    <location>
        <position position="1"/>
    </location>
</feature>
<dbReference type="Proteomes" id="UP000023152">
    <property type="component" value="Unassembled WGS sequence"/>
</dbReference>
<organism evidence="2 3">
    <name type="scientific">Reticulomyxa filosa</name>
    <dbReference type="NCBI Taxonomy" id="46433"/>
    <lineage>
        <taxon>Eukaryota</taxon>
        <taxon>Sar</taxon>
        <taxon>Rhizaria</taxon>
        <taxon>Retaria</taxon>
        <taxon>Foraminifera</taxon>
        <taxon>Monothalamids</taxon>
        <taxon>Reticulomyxidae</taxon>
        <taxon>Reticulomyxa</taxon>
    </lineage>
</organism>
<evidence type="ECO:0000313" key="3">
    <source>
        <dbReference type="Proteomes" id="UP000023152"/>
    </source>
</evidence>
<dbReference type="EMBL" id="ASPP01010183">
    <property type="protein sequence ID" value="ETO23132.1"/>
    <property type="molecule type" value="Genomic_DNA"/>
</dbReference>
<protein>
    <submittedName>
        <fullName evidence="2">Uncharacterized protein</fullName>
    </submittedName>
</protein>
<evidence type="ECO:0000313" key="2">
    <source>
        <dbReference type="EMBL" id="ETO23132.1"/>
    </source>
</evidence>
<sequence length="244" mass="27194">TNADRGVSAPSNCVMQLDKEKGLVTLDWTPPLTFVGHICYELVYTYPHKGTSNLSFGVVRQRPIVLSAWDLHCFSKEFQCSIVATSNRNNNVQGFRLRSVVNDTISSQVSEYTIVQIDSGSVSTLECFGNAMFDDSDNDSAINDNNSDKNDNNNDEDDNDSANGKEEEPSKHVHIVSRMMSKHFKNNVENCVSKKLNDPGLVYVWLVTNGNWNAALKGLTIEPGLYKKIEDEKEKWGGGSYLES</sequence>
<accession>X6NCT2</accession>
<feature type="region of interest" description="Disordered" evidence="1">
    <location>
        <begin position="136"/>
        <end position="172"/>
    </location>
</feature>
<keyword evidence="3" id="KW-1185">Reference proteome</keyword>
<gene>
    <name evidence="2" type="ORF">RFI_14053</name>
</gene>
<evidence type="ECO:0000256" key="1">
    <source>
        <dbReference type="SAM" id="MobiDB-lite"/>
    </source>
</evidence>
<name>X6NCT2_RETFI</name>
<comment type="caution">
    <text evidence="2">The sequence shown here is derived from an EMBL/GenBank/DDBJ whole genome shotgun (WGS) entry which is preliminary data.</text>
</comment>
<reference evidence="2 3" key="1">
    <citation type="journal article" date="2013" name="Curr. Biol.">
        <title>The Genome of the Foraminiferan Reticulomyxa filosa.</title>
        <authorList>
            <person name="Glockner G."/>
            <person name="Hulsmann N."/>
            <person name="Schleicher M."/>
            <person name="Noegel A.A."/>
            <person name="Eichinger L."/>
            <person name="Gallinger C."/>
            <person name="Pawlowski J."/>
            <person name="Sierra R."/>
            <person name="Euteneuer U."/>
            <person name="Pillet L."/>
            <person name="Moustafa A."/>
            <person name="Platzer M."/>
            <person name="Groth M."/>
            <person name="Szafranski K."/>
            <person name="Schliwa M."/>
        </authorList>
    </citation>
    <scope>NUCLEOTIDE SEQUENCE [LARGE SCALE GENOMIC DNA]</scope>
</reference>
<dbReference type="AlphaFoldDB" id="X6NCT2"/>